<gene>
    <name evidence="4" type="ordered locus">Ethha_2521</name>
</gene>
<dbReference type="RefSeq" id="WP_013486357.1">
    <property type="nucleotide sequence ID" value="NC_014828.1"/>
</dbReference>
<evidence type="ECO:0000313" key="5">
    <source>
        <dbReference type="Proteomes" id="UP000001551"/>
    </source>
</evidence>
<dbReference type="Pfam" id="PF00892">
    <property type="entry name" value="EamA"/>
    <property type="match status" value="1"/>
</dbReference>
<evidence type="ECO:0000256" key="2">
    <source>
        <dbReference type="SAM" id="Phobius"/>
    </source>
</evidence>
<comment type="similarity">
    <text evidence="1">Belongs to the EamA transporter family.</text>
</comment>
<dbReference type="KEGG" id="eha:Ethha_2521"/>
<keyword evidence="2" id="KW-0472">Membrane</keyword>
<protein>
    <recommendedName>
        <fullName evidence="3">EamA domain-containing protein</fullName>
    </recommendedName>
</protein>
<keyword evidence="2" id="KW-0812">Transmembrane</keyword>
<proteinExistence type="inferred from homology"/>
<dbReference type="HOGENOM" id="CLU_142762_0_0_9"/>
<feature type="transmembrane region" description="Helical" evidence="2">
    <location>
        <begin position="47"/>
        <end position="65"/>
    </location>
</feature>
<dbReference type="InterPro" id="IPR037185">
    <property type="entry name" value="EmrE-like"/>
</dbReference>
<evidence type="ECO:0000259" key="3">
    <source>
        <dbReference type="Pfam" id="PF00892"/>
    </source>
</evidence>
<feature type="domain" description="EamA" evidence="3">
    <location>
        <begin position="36"/>
        <end position="120"/>
    </location>
</feature>
<dbReference type="Proteomes" id="UP000001551">
    <property type="component" value="Chromosome"/>
</dbReference>
<dbReference type="eggNOG" id="COG2076">
    <property type="taxonomic scope" value="Bacteria"/>
</dbReference>
<evidence type="ECO:0000313" key="4">
    <source>
        <dbReference type="EMBL" id="ADU28014.1"/>
    </source>
</evidence>
<evidence type="ECO:0000256" key="1">
    <source>
        <dbReference type="ARBA" id="ARBA00007362"/>
    </source>
</evidence>
<dbReference type="AlphaFoldDB" id="E6U6E4"/>
<dbReference type="STRING" id="663278.Ethha_2521"/>
<keyword evidence="2" id="KW-1133">Transmembrane helix</keyword>
<sequence>MSSRKGKRLPRRRWVLLLFLQGVVAVYAAASAAAKFASGHAFGSSGFFLYYGAELVLLGAYALLWQQAVKRMSLTTAYANRSVAVFWGLLISAAVFGEQITLRNLLGVGVIFAGVLLVNTDQEGQA</sequence>
<dbReference type="EMBL" id="CP002400">
    <property type="protein sequence ID" value="ADU28014.1"/>
    <property type="molecule type" value="Genomic_DNA"/>
</dbReference>
<dbReference type="SUPFAM" id="SSF103481">
    <property type="entry name" value="Multidrug resistance efflux transporter EmrE"/>
    <property type="match status" value="1"/>
</dbReference>
<keyword evidence="5" id="KW-1185">Reference proteome</keyword>
<dbReference type="GO" id="GO:0016020">
    <property type="term" value="C:membrane"/>
    <property type="evidence" value="ECO:0007669"/>
    <property type="project" value="InterPro"/>
</dbReference>
<accession>E6U6E4</accession>
<dbReference type="InterPro" id="IPR000620">
    <property type="entry name" value="EamA_dom"/>
</dbReference>
<name>E6U6E4_ETHHY</name>
<feature type="transmembrane region" description="Helical" evidence="2">
    <location>
        <begin position="102"/>
        <end position="120"/>
    </location>
</feature>
<reference evidence="4 5" key="1">
    <citation type="submission" date="2010-12" db="EMBL/GenBank/DDBJ databases">
        <title>Complete sequence of Ethanoligenens harbinense YUAN-3.</title>
        <authorList>
            <person name="Lucas S."/>
            <person name="Copeland A."/>
            <person name="Lapidus A."/>
            <person name="Cheng J.-F."/>
            <person name="Bruce D."/>
            <person name="Goodwin L."/>
            <person name="Pitluck S."/>
            <person name="Chertkov O."/>
            <person name="Misra M."/>
            <person name="Detter J.C."/>
            <person name="Han C."/>
            <person name="Tapia R."/>
            <person name="Land M."/>
            <person name="Hauser L."/>
            <person name="Jeffries C."/>
            <person name="Kyrpides N."/>
            <person name="Ivanova N."/>
            <person name="Mikhailova N."/>
            <person name="Wang A."/>
            <person name="Mouttaki H."/>
            <person name="He Z."/>
            <person name="Zhou J."/>
            <person name="Hemme C.L."/>
            <person name="Woyke T."/>
        </authorList>
    </citation>
    <scope>NUCLEOTIDE SEQUENCE [LARGE SCALE GENOMIC DNA]</scope>
    <source>
        <strain evidence="5">DSM 18485 / JCM 12961 / CGMCC 1.5033 / YUAN-3</strain>
    </source>
</reference>
<organism evidence="4 5">
    <name type="scientific">Ethanoligenens harbinense (strain DSM 18485 / JCM 12961 / CGMCC 1.5033 / YUAN-3)</name>
    <dbReference type="NCBI Taxonomy" id="663278"/>
    <lineage>
        <taxon>Bacteria</taxon>
        <taxon>Bacillati</taxon>
        <taxon>Bacillota</taxon>
        <taxon>Clostridia</taxon>
        <taxon>Eubacteriales</taxon>
        <taxon>Oscillospiraceae</taxon>
        <taxon>Ethanoligenens</taxon>
    </lineage>
</organism>
<feature type="transmembrane region" description="Helical" evidence="2">
    <location>
        <begin position="77"/>
        <end position="96"/>
    </location>
</feature>
<dbReference type="Gene3D" id="1.10.3730.20">
    <property type="match status" value="1"/>
</dbReference>